<organism evidence="3 4">
    <name type="scientific">Pterulicium gracile</name>
    <dbReference type="NCBI Taxonomy" id="1884261"/>
    <lineage>
        <taxon>Eukaryota</taxon>
        <taxon>Fungi</taxon>
        <taxon>Dikarya</taxon>
        <taxon>Basidiomycota</taxon>
        <taxon>Agaricomycotina</taxon>
        <taxon>Agaricomycetes</taxon>
        <taxon>Agaricomycetidae</taxon>
        <taxon>Agaricales</taxon>
        <taxon>Pleurotineae</taxon>
        <taxon>Pterulaceae</taxon>
        <taxon>Pterulicium</taxon>
    </lineage>
</organism>
<dbReference type="AlphaFoldDB" id="A0A5C3R153"/>
<dbReference type="InterPro" id="IPR017438">
    <property type="entry name" value="ATP-NAD_kinase_N"/>
</dbReference>
<dbReference type="GO" id="GO:0016773">
    <property type="term" value="F:phosphotransferase activity, alcohol group as acceptor"/>
    <property type="evidence" value="ECO:0007669"/>
    <property type="project" value="UniProtKB-ARBA"/>
</dbReference>
<dbReference type="Gene3D" id="2.60.200.40">
    <property type="match status" value="1"/>
</dbReference>
<dbReference type="InterPro" id="IPR016064">
    <property type="entry name" value="NAD/diacylglycerol_kinase_sf"/>
</dbReference>
<dbReference type="CDD" id="cd01653">
    <property type="entry name" value="GATase1"/>
    <property type="match status" value="1"/>
</dbReference>
<dbReference type="STRING" id="1884261.A0A5C3R153"/>
<keyword evidence="4" id="KW-1185">Reference proteome</keyword>
<dbReference type="Proteomes" id="UP000305067">
    <property type="component" value="Unassembled WGS sequence"/>
</dbReference>
<dbReference type="PANTHER" id="PTHR12358:SF31">
    <property type="entry name" value="ACYLGLYCEROL KINASE, MITOCHONDRIAL"/>
    <property type="match status" value="1"/>
</dbReference>
<keyword evidence="3" id="KW-0418">Kinase</keyword>
<dbReference type="GO" id="GO:0046512">
    <property type="term" value="P:sphingosine biosynthetic process"/>
    <property type="evidence" value="ECO:0007669"/>
    <property type="project" value="TreeGrafter"/>
</dbReference>
<evidence type="ECO:0000259" key="2">
    <source>
        <dbReference type="PROSITE" id="PS50146"/>
    </source>
</evidence>
<dbReference type="PROSITE" id="PS50146">
    <property type="entry name" value="DAGK"/>
    <property type="match status" value="1"/>
</dbReference>
<evidence type="ECO:0000313" key="3">
    <source>
        <dbReference type="EMBL" id="TFL07307.1"/>
    </source>
</evidence>
<feature type="region of interest" description="Disordered" evidence="1">
    <location>
        <begin position="311"/>
        <end position="333"/>
    </location>
</feature>
<proteinExistence type="predicted"/>
<dbReference type="InterPro" id="IPR001206">
    <property type="entry name" value="Diacylglycerol_kinase_cat_dom"/>
</dbReference>
<dbReference type="GO" id="GO:0005737">
    <property type="term" value="C:cytoplasm"/>
    <property type="evidence" value="ECO:0007669"/>
    <property type="project" value="TreeGrafter"/>
</dbReference>
<keyword evidence="3" id="KW-0808">Transferase</keyword>
<sequence>MTSTMANTRTLFLSLASSKKQLYLTIHEECISIAHSDSKATSKIPFQNIISVKLNQDSSRVEFVYILKAKNYSLHRVDGSPVASSLPYASAWVQEVHAEAYDGVKQSRKLLVFVNPHSGPGKARTVYDKKIVPVLEAAGCSVEVIHTTHRNHAFDTVKQSPLDYDAIVVLSGDGLVHEVFNGLARHSEPMRALKIPVAPVPTGSGNAMCLNLFGVKEGFDVVLAALNIVKGRPMKLDLFSFVQKDRRVFSFMSQCIGLMADLDLGTEHLRWMGDTRFAVGFLRGVMGPPASFELSYKLVEDDKMKMVEALKSRPPASVQHSDDSSNPSGELPPLRHLGANWTDFNSDSEGWTKSQTPALFLFAGQGPYVSRDYMPFAVSLPDDGLIDLVLQEMTGTKMLLNGGMVDGKVFWHPKNRYLKVQAYRVRPRAKQGNLSVDGEGFPLEEFGVEAHPGLGNLLSLRGQFACDFGASPQKSN</sequence>
<dbReference type="OrthoDB" id="3853857at2759"/>
<name>A0A5C3R153_9AGAR</name>
<dbReference type="InterPro" id="IPR050187">
    <property type="entry name" value="Lipid_Phosphate_FormReg"/>
</dbReference>
<dbReference type="Gene3D" id="3.40.50.10330">
    <property type="entry name" value="Probable inorganic polyphosphate/atp-NAD kinase, domain 1"/>
    <property type="match status" value="1"/>
</dbReference>
<evidence type="ECO:0000256" key="1">
    <source>
        <dbReference type="SAM" id="MobiDB-lite"/>
    </source>
</evidence>
<reference evidence="3 4" key="1">
    <citation type="journal article" date="2019" name="Nat. Ecol. Evol.">
        <title>Megaphylogeny resolves global patterns of mushroom evolution.</title>
        <authorList>
            <person name="Varga T."/>
            <person name="Krizsan K."/>
            <person name="Foldi C."/>
            <person name="Dima B."/>
            <person name="Sanchez-Garcia M."/>
            <person name="Sanchez-Ramirez S."/>
            <person name="Szollosi G.J."/>
            <person name="Szarkandi J.G."/>
            <person name="Papp V."/>
            <person name="Albert L."/>
            <person name="Andreopoulos W."/>
            <person name="Angelini C."/>
            <person name="Antonin V."/>
            <person name="Barry K.W."/>
            <person name="Bougher N.L."/>
            <person name="Buchanan P."/>
            <person name="Buyck B."/>
            <person name="Bense V."/>
            <person name="Catcheside P."/>
            <person name="Chovatia M."/>
            <person name="Cooper J."/>
            <person name="Damon W."/>
            <person name="Desjardin D."/>
            <person name="Finy P."/>
            <person name="Geml J."/>
            <person name="Haridas S."/>
            <person name="Hughes K."/>
            <person name="Justo A."/>
            <person name="Karasinski D."/>
            <person name="Kautmanova I."/>
            <person name="Kiss B."/>
            <person name="Kocsube S."/>
            <person name="Kotiranta H."/>
            <person name="LaButti K.M."/>
            <person name="Lechner B.E."/>
            <person name="Liimatainen K."/>
            <person name="Lipzen A."/>
            <person name="Lukacs Z."/>
            <person name="Mihaltcheva S."/>
            <person name="Morgado L.N."/>
            <person name="Niskanen T."/>
            <person name="Noordeloos M.E."/>
            <person name="Ohm R.A."/>
            <person name="Ortiz-Santana B."/>
            <person name="Ovrebo C."/>
            <person name="Racz N."/>
            <person name="Riley R."/>
            <person name="Savchenko A."/>
            <person name="Shiryaev A."/>
            <person name="Soop K."/>
            <person name="Spirin V."/>
            <person name="Szebenyi C."/>
            <person name="Tomsovsky M."/>
            <person name="Tulloss R.E."/>
            <person name="Uehling J."/>
            <person name="Grigoriev I.V."/>
            <person name="Vagvolgyi C."/>
            <person name="Papp T."/>
            <person name="Martin F.M."/>
            <person name="Miettinen O."/>
            <person name="Hibbett D.S."/>
            <person name="Nagy L.G."/>
        </authorList>
    </citation>
    <scope>NUCLEOTIDE SEQUENCE [LARGE SCALE GENOMIC DNA]</scope>
    <source>
        <strain evidence="3 4">CBS 309.79</strain>
    </source>
</reference>
<accession>A0A5C3R153</accession>
<dbReference type="EMBL" id="ML178814">
    <property type="protein sequence ID" value="TFL07307.1"/>
    <property type="molecule type" value="Genomic_DNA"/>
</dbReference>
<dbReference type="Pfam" id="PF00781">
    <property type="entry name" value="DAGK_cat"/>
    <property type="match status" value="1"/>
</dbReference>
<gene>
    <name evidence="3" type="ORF">BDV98DRAFT_538881</name>
</gene>
<protein>
    <submittedName>
        <fullName evidence="3">ATP-NAD kinase-like domain-containing protein</fullName>
    </submittedName>
</protein>
<dbReference type="GO" id="GO:0001727">
    <property type="term" value="F:lipid kinase activity"/>
    <property type="evidence" value="ECO:0007669"/>
    <property type="project" value="UniProtKB-ARBA"/>
</dbReference>
<evidence type="ECO:0000313" key="4">
    <source>
        <dbReference type="Proteomes" id="UP000305067"/>
    </source>
</evidence>
<dbReference type="GO" id="GO:0016020">
    <property type="term" value="C:membrane"/>
    <property type="evidence" value="ECO:0007669"/>
    <property type="project" value="TreeGrafter"/>
</dbReference>
<feature type="domain" description="DAGKc" evidence="2">
    <location>
        <begin position="105"/>
        <end position="245"/>
    </location>
</feature>
<dbReference type="PANTHER" id="PTHR12358">
    <property type="entry name" value="SPHINGOSINE KINASE"/>
    <property type="match status" value="1"/>
</dbReference>
<dbReference type="SUPFAM" id="SSF111331">
    <property type="entry name" value="NAD kinase/diacylglycerol kinase-like"/>
    <property type="match status" value="1"/>
</dbReference>
<dbReference type="SMART" id="SM00046">
    <property type="entry name" value="DAGKc"/>
    <property type="match status" value="1"/>
</dbReference>